<gene>
    <name evidence="1" type="ORF">SCALOS_LOCUS1287</name>
</gene>
<keyword evidence="2" id="KW-1185">Reference proteome</keyword>
<reference evidence="1" key="1">
    <citation type="submission" date="2021-06" db="EMBL/GenBank/DDBJ databases">
        <authorList>
            <person name="Kallberg Y."/>
            <person name="Tangrot J."/>
            <person name="Rosling A."/>
        </authorList>
    </citation>
    <scope>NUCLEOTIDE SEQUENCE</scope>
    <source>
        <strain evidence="1">AU212A</strain>
    </source>
</reference>
<evidence type="ECO:0000313" key="2">
    <source>
        <dbReference type="Proteomes" id="UP000789860"/>
    </source>
</evidence>
<feature type="non-terminal residue" evidence="1">
    <location>
        <position position="1"/>
    </location>
</feature>
<comment type="caution">
    <text evidence="1">The sequence shown here is derived from an EMBL/GenBank/DDBJ whole genome shotgun (WGS) entry which is preliminary data.</text>
</comment>
<sequence>FTPFPQTNVHFPDEELVNKIIASIDPAIISKIKQHTFMEIKDLIAPRPKKIRNRHKIPRPQNPFVIFRRNAQAKMEADLESEIKESMLTLVSKAAGKDWKIADAEVKNVFNYLAKLAKKVHEKTYPNYVYKPRKKYNSPIPELQSSQKHLDISAESQCHSSFSDHVNSYHSILPLDENYGISPDSKDFPYSLLPSKDLPSIWSLVDSITANTLTSAILPYSPIPISSNSFEKNYEMNGILRKLFNLPCPYKNTLCSCSSSACICKSASVWKKNGVGFSASGKAWGEINIDTEVSGNSKGVEIKGLGFGVSLGKKNRNQKTVDISDEKMARIIIGPKRLYVYKTSFGNKKLKELQDLDNNSNIRE</sequence>
<protein>
    <submittedName>
        <fullName evidence="1">5044_t:CDS:1</fullName>
    </submittedName>
</protein>
<dbReference type="EMBL" id="CAJVPM010000855">
    <property type="protein sequence ID" value="CAG8453345.1"/>
    <property type="molecule type" value="Genomic_DNA"/>
</dbReference>
<name>A0ACA9K609_9GLOM</name>
<accession>A0ACA9K609</accession>
<evidence type="ECO:0000313" key="1">
    <source>
        <dbReference type="EMBL" id="CAG8453345.1"/>
    </source>
</evidence>
<organism evidence="1 2">
    <name type="scientific">Scutellospora calospora</name>
    <dbReference type="NCBI Taxonomy" id="85575"/>
    <lineage>
        <taxon>Eukaryota</taxon>
        <taxon>Fungi</taxon>
        <taxon>Fungi incertae sedis</taxon>
        <taxon>Mucoromycota</taxon>
        <taxon>Glomeromycotina</taxon>
        <taxon>Glomeromycetes</taxon>
        <taxon>Diversisporales</taxon>
        <taxon>Gigasporaceae</taxon>
        <taxon>Scutellospora</taxon>
    </lineage>
</organism>
<dbReference type="Proteomes" id="UP000789860">
    <property type="component" value="Unassembled WGS sequence"/>
</dbReference>
<proteinExistence type="predicted"/>